<protein>
    <submittedName>
        <fullName evidence="1">Uncharacterized protein</fullName>
    </submittedName>
</protein>
<evidence type="ECO:0000313" key="2">
    <source>
        <dbReference type="Proteomes" id="UP000251314"/>
    </source>
</evidence>
<gene>
    <name evidence="1" type="ORF">PC110_g18915</name>
</gene>
<dbReference type="EMBL" id="MJFZ01000853">
    <property type="protein sequence ID" value="RAW24657.1"/>
    <property type="molecule type" value="Genomic_DNA"/>
</dbReference>
<dbReference type="OrthoDB" id="6153129at2759"/>
<dbReference type="VEuPathDB" id="FungiDB:PC110_g18915"/>
<dbReference type="PANTHER" id="PTHR33206:SF1">
    <property type="entry name" value="DNA-DIRECTED DNA POLYMERASE"/>
    <property type="match status" value="1"/>
</dbReference>
<dbReference type="PANTHER" id="PTHR33206">
    <property type="entry name" value="PROTEIN CBG10425"/>
    <property type="match status" value="1"/>
</dbReference>
<evidence type="ECO:0000313" key="1">
    <source>
        <dbReference type="EMBL" id="RAW24657.1"/>
    </source>
</evidence>
<accession>A0A329RJ74</accession>
<organism evidence="1 2">
    <name type="scientific">Phytophthora cactorum</name>
    <dbReference type="NCBI Taxonomy" id="29920"/>
    <lineage>
        <taxon>Eukaryota</taxon>
        <taxon>Sar</taxon>
        <taxon>Stramenopiles</taxon>
        <taxon>Oomycota</taxon>
        <taxon>Peronosporomycetes</taxon>
        <taxon>Peronosporales</taxon>
        <taxon>Peronosporaceae</taxon>
        <taxon>Phytophthora</taxon>
    </lineage>
</organism>
<dbReference type="Proteomes" id="UP000251314">
    <property type="component" value="Unassembled WGS sequence"/>
</dbReference>
<sequence length="176" mass="20382">MSCRRLTTIDTYPGIVDDIVNDKIFGFLECDIHTPDHLREYFSEMTPIFKNTLIDCSDRNVIGQHMFDYNKERKQTRAKPARKLIGSYFGQKILIYASLLKWYIAHGMEITKTYCFIKANSHKEFAPFMEAVSDARHEGDTDKSKAMIAEMMKQVGNSAFGRSGMDMSKHKEIKYE</sequence>
<comment type="caution">
    <text evidence="1">The sequence shown here is derived from an EMBL/GenBank/DDBJ whole genome shotgun (WGS) entry which is preliminary data.</text>
</comment>
<keyword evidence="2" id="KW-1185">Reference proteome</keyword>
<name>A0A329RJ74_9STRA</name>
<proteinExistence type="predicted"/>
<reference evidence="1 2" key="1">
    <citation type="submission" date="2018-01" db="EMBL/GenBank/DDBJ databases">
        <title>Draft genome of the strawberry crown rot pathogen Phytophthora cactorum.</title>
        <authorList>
            <person name="Armitage A.D."/>
            <person name="Lysoe E."/>
            <person name="Nellist C.F."/>
            <person name="Harrison R.J."/>
            <person name="Brurberg M.B."/>
        </authorList>
    </citation>
    <scope>NUCLEOTIDE SEQUENCE [LARGE SCALE GENOMIC DNA]</scope>
    <source>
        <strain evidence="1 2">10300</strain>
    </source>
</reference>
<dbReference type="AlphaFoldDB" id="A0A329RJ74"/>